<proteinExistence type="predicted"/>
<dbReference type="RefSeq" id="XP_070884921.1">
    <property type="nucleotide sequence ID" value="XM_071033224.1"/>
</dbReference>
<organism evidence="2 3">
    <name type="scientific">Aspergillus lucknowensis</name>
    <dbReference type="NCBI Taxonomy" id="176173"/>
    <lineage>
        <taxon>Eukaryota</taxon>
        <taxon>Fungi</taxon>
        <taxon>Dikarya</taxon>
        <taxon>Ascomycota</taxon>
        <taxon>Pezizomycotina</taxon>
        <taxon>Eurotiomycetes</taxon>
        <taxon>Eurotiomycetidae</taxon>
        <taxon>Eurotiales</taxon>
        <taxon>Aspergillaceae</taxon>
        <taxon>Aspergillus</taxon>
        <taxon>Aspergillus subgen. Nidulantes</taxon>
    </lineage>
</organism>
<protein>
    <submittedName>
        <fullName evidence="2">Uncharacterized protein</fullName>
    </submittedName>
</protein>
<evidence type="ECO:0000313" key="2">
    <source>
        <dbReference type="EMBL" id="KAL2865942.1"/>
    </source>
</evidence>
<evidence type="ECO:0000256" key="1">
    <source>
        <dbReference type="SAM" id="SignalP"/>
    </source>
</evidence>
<feature type="signal peptide" evidence="1">
    <location>
        <begin position="1"/>
        <end position="23"/>
    </location>
</feature>
<reference evidence="2 3" key="1">
    <citation type="submission" date="2024-07" db="EMBL/GenBank/DDBJ databases">
        <title>Section-level genome sequencing and comparative genomics of Aspergillus sections Usti and Cavernicolus.</title>
        <authorList>
            <consortium name="Lawrence Berkeley National Laboratory"/>
            <person name="Nybo J.L."/>
            <person name="Vesth T.C."/>
            <person name="Theobald S."/>
            <person name="Frisvad J.C."/>
            <person name="Larsen T.O."/>
            <person name="Kjaerboelling I."/>
            <person name="Rothschild-Mancinelli K."/>
            <person name="Lyhne E.K."/>
            <person name="Kogle M.E."/>
            <person name="Barry K."/>
            <person name="Clum A."/>
            <person name="Na H."/>
            <person name="Ledsgaard L."/>
            <person name="Lin J."/>
            <person name="Lipzen A."/>
            <person name="Kuo A."/>
            <person name="Riley R."/>
            <person name="Mondo S."/>
            <person name="Labutti K."/>
            <person name="Haridas S."/>
            <person name="Pangalinan J."/>
            <person name="Salamov A.A."/>
            <person name="Simmons B.A."/>
            <person name="Magnuson J.K."/>
            <person name="Chen J."/>
            <person name="Drula E."/>
            <person name="Henrissat B."/>
            <person name="Wiebenga A."/>
            <person name="Lubbers R.J."/>
            <person name="Gomes A.C."/>
            <person name="Macurrencykelacurrency M.R."/>
            <person name="Stajich J."/>
            <person name="Grigoriev I.V."/>
            <person name="Mortensen U.H."/>
            <person name="De Vries R.P."/>
            <person name="Baker S.E."/>
            <person name="Andersen M.R."/>
        </authorList>
    </citation>
    <scope>NUCLEOTIDE SEQUENCE [LARGE SCALE GENOMIC DNA]</scope>
    <source>
        <strain evidence="2 3">CBS 449.75</strain>
    </source>
</reference>
<evidence type="ECO:0000313" key="3">
    <source>
        <dbReference type="Proteomes" id="UP001610432"/>
    </source>
</evidence>
<comment type="caution">
    <text evidence="2">The sequence shown here is derived from an EMBL/GenBank/DDBJ whole genome shotgun (WGS) entry which is preliminary data.</text>
</comment>
<keyword evidence="1" id="KW-0732">Signal</keyword>
<dbReference type="Proteomes" id="UP001610432">
    <property type="component" value="Unassembled WGS sequence"/>
</dbReference>
<dbReference type="EMBL" id="JBFXLQ010000028">
    <property type="protein sequence ID" value="KAL2865942.1"/>
    <property type="molecule type" value="Genomic_DNA"/>
</dbReference>
<dbReference type="GeneID" id="98148296"/>
<feature type="chain" id="PRO_5045596361" evidence="1">
    <location>
        <begin position="24"/>
        <end position="116"/>
    </location>
</feature>
<name>A0ABR4LN40_9EURO</name>
<accession>A0ABR4LN40</accession>
<gene>
    <name evidence="2" type="ORF">BJX67DRAFT_382326</name>
</gene>
<sequence>MRFTDISVSTLALWALRIRNAAAAEGAWLVEISTDEFCEDTTGWYADDAGTGCFSFDGLPDIKSATAEGDTIGSRCGFSIAFYENYDCSGAMWYLMDGQCFAAPLKSFEVQENPCV</sequence>
<keyword evidence="3" id="KW-1185">Reference proteome</keyword>